<name>A0A0A8K838_9HYPH</name>
<reference evidence="2 3" key="1">
    <citation type="submission" date="2014-09" db="EMBL/GenBank/DDBJ databases">
        <title>Genome sequencing of Methyloceanibacter caenitepidi Gela4.</title>
        <authorList>
            <person name="Takeuchi M."/>
            <person name="Susumu S."/>
            <person name="Kamagata Y."/>
            <person name="Oshima K."/>
            <person name="Hattori M."/>
            <person name="Iwasaki W."/>
        </authorList>
    </citation>
    <scope>NUCLEOTIDE SEQUENCE [LARGE SCALE GENOMIC DNA]</scope>
    <source>
        <strain evidence="2 3">Gela4</strain>
    </source>
</reference>
<dbReference type="KEGG" id="mcg:GL4_3277"/>
<organism evidence="2 3">
    <name type="scientific">Methyloceanibacter caenitepidi</name>
    <dbReference type="NCBI Taxonomy" id="1384459"/>
    <lineage>
        <taxon>Bacteria</taxon>
        <taxon>Pseudomonadati</taxon>
        <taxon>Pseudomonadota</taxon>
        <taxon>Alphaproteobacteria</taxon>
        <taxon>Hyphomicrobiales</taxon>
        <taxon>Hyphomicrobiaceae</taxon>
        <taxon>Methyloceanibacter</taxon>
    </lineage>
</organism>
<sequence>MIRYALICGSGHQFDAWFSSSASYDEQCEAEAIRCPECGGADVQKAPMAPAVLRGRRSEPAGDEAPPTADGPLMGPKDSAKGQSYAFLKGLREHLKANADDVGDKFAEEARKMHHGEAEERSIYGEATVDEAKSLYEEGIPALPLPKLPDEHN</sequence>
<protein>
    <recommendedName>
        <fullName evidence="4">DUF1178 family protein</fullName>
    </recommendedName>
</protein>
<accession>A0A0A8K838</accession>
<dbReference type="OrthoDB" id="9799894at2"/>
<dbReference type="InterPro" id="IPR009562">
    <property type="entry name" value="DUF1178"/>
</dbReference>
<proteinExistence type="predicted"/>
<dbReference type="EMBL" id="AP014648">
    <property type="protein sequence ID" value="BAQ18702.1"/>
    <property type="molecule type" value="Genomic_DNA"/>
</dbReference>
<evidence type="ECO:0000256" key="1">
    <source>
        <dbReference type="SAM" id="MobiDB-lite"/>
    </source>
</evidence>
<dbReference type="Pfam" id="PF06676">
    <property type="entry name" value="DUF1178"/>
    <property type="match status" value="1"/>
</dbReference>
<dbReference type="STRING" id="1384459.GL4_3277"/>
<feature type="region of interest" description="Disordered" evidence="1">
    <location>
        <begin position="53"/>
        <end position="79"/>
    </location>
</feature>
<gene>
    <name evidence="2" type="ORF">GL4_3277</name>
</gene>
<evidence type="ECO:0000313" key="2">
    <source>
        <dbReference type="EMBL" id="BAQ18702.1"/>
    </source>
</evidence>
<dbReference type="Proteomes" id="UP000031643">
    <property type="component" value="Chromosome"/>
</dbReference>
<dbReference type="AlphaFoldDB" id="A0A0A8K838"/>
<dbReference type="PIRSF" id="PIRSF032131">
    <property type="entry name" value="UCP032131"/>
    <property type="match status" value="1"/>
</dbReference>
<keyword evidence="3" id="KW-1185">Reference proteome</keyword>
<dbReference type="RefSeq" id="WP_045368965.1">
    <property type="nucleotide sequence ID" value="NZ_AP014648.1"/>
</dbReference>
<evidence type="ECO:0000313" key="3">
    <source>
        <dbReference type="Proteomes" id="UP000031643"/>
    </source>
</evidence>
<evidence type="ECO:0008006" key="4">
    <source>
        <dbReference type="Google" id="ProtNLM"/>
    </source>
</evidence>
<dbReference type="HOGENOM" id="CLU_112041_1_0_5"/>